<accession>A0A6L9LCC9</accession>
<gene>
    <name evidence="2" type="ORF">GK108_25050</name>
</gene>
<dbReference type="EMBL" id="JAAFZH010000015">
    <property type="protein sequence ID" value="NDU98176.1"/>
    <property type="molecule type" value="Genomic_DNA"/>
</dbReference>
<keyword evidence="1" id="KW-0732">Signal</keyword>
<evidence type="ECO:0000313" key="3">
    <source>
        <dbReference type="Proteomes" id="UP000474175"/>
    </source>
</evidence>
<feature type="signal peptide" evidence="1">
    <location>
        <begin position="1"/>
        <end position="21"/>
    </location>
</feature>
<evidence type="ECO:0000313" key="2">
    <source>
        <dbReference type="EMBL" id="NDU98176.1"/>
    </source>
</evidence>
<dbReference type="Proteomes" id="UP000474175">
    <property type="component" value="Unassembled WGS sequence"/>
</dbReference>
<feature type="chain" id="PRO_5026728539" evidence="1">
    <location>
        <begin position="22"/>
        <end position="197"/>
    </location>
</feature>
<comment type="caution">
    <text evidence="2">The sequence shown here is derived from an EMBL/GenBank/DDBJ whole genome shotgun (WGS) entry which is preliminary data.</text>
</comment>
<keyword evidence="3" id="KW-1185">Reference proteome</keyword>
<organism evidence="2 3">
    <name type="scientific">Spirosoma terrae</name>
    <dbReference type="NCBI Taxonomy" id="1968276"/>
    <lineage>
        <taxon>Bacteria</taxon>
        <taxon>Pseudomonadati</taxon>
        <taxon>Bacteroidota</taxon>
        <taxon>Cytophagia</taxon>
        <taxon>Cytophagales</taxon>
        <taxon>Cytophagaceae</taxon>
        <taxon>Spirosoma</taxon>
    </lineage>
</organism>
<protein>
    <submittedName>
        <fullName evidence="2">T9SS C-terminal target domain-containing protein</fullName>
    </submittedName>
</protein>
<proteinExistence type="predicted"/>
<sequence>MKKVRLSIAVLLSVWSLAVNADNGSVVSGVNVEKSEQKKVRLYTQTAEPVEVAIIDADGNLLYQGNVAKGQKGTTSFNLNGLPDGQYYLTATNNTYWMSQVLAIRGNVVTVDERSQKQILQPTVSSYEKNKFEVVLPAKNVDAANIAIYDSQNVLVQAGALKGTAGRYDLSSLPEGTYTFVVGPDQKQFFSKVEIKH</sequence>
<name>A0A6L9LCC9_9BACT</name>
<evidence type="ECO:0000256" key="1">
    <source>
        <dbReference type="SAM" id="SignalP"/>
    </source>
</evidence>
<dbReference type="RefSeq" id="WP_163954310.1">
    <property type="nucleotide sequence ID" value="NZ_JAAFZH010000015.1"/>
</dbReference>
<dbReference type="AlphaFoldDB" id="A0A6L9LCC9"/>
<reference evidence="2 3" key="1">
    <citation type="submission" date="2020-02" db="EMBL/GenBank/DDBJ databases">
        <title>Draft genome sequence of two Spirosoma agri KCTC 52727 and Spirosoma terrae KCTC 52035.</title>
        <authorList>
            <person name="Rojas J."/>
            <person name="Ambika Manirajan B."/>
            <person name="Suarez C."/>
            <person name="Ratering S."/>
            <person name="Schnell S."/>
        </authorList>
    </citation>
    <scope>NUCLEOTIDE SEQUENCE [LARGE SCALE GENOMIC DNA]</scope>
    <source>
        <strain evidence="2 3">KCTC 52035</strain>
    </source>
</reference>